<dbReference type="Pfam" id="PF00584">
    <property type="entry name" value="SecE"/>
    <property type="match status" value="1"/>
</dbReference>
<evidence type="ECO:0000256" key="8">
    <source>
        <dbReference type="ARBA" id="ARBA00023136"/>
    </source>
</evidence>
<evidence type="ECO:0000313" key="11">
    <source>
        <dbReference type="Proteomes" id="UP000487649"/>
    </source>
</evidence>
<name>A0A173TGP1_9FIRM</name>
<keyword evidence="6 9" id="KW-1133">Transmembrane helix</keyword>
<comment type="caution">
    <text evidence="10">The sequence shown here is derived from an EMBL/GenBank/DDBJ whole genome shotgun (WGS) entry which is preliminary data.</text>
</comment>
<dbReference type="PROSITE" id="PS01067">
    <property type="entry name" value="SECE_SEC61G"/>
    <property type="match status" value="1"/>
</dbReference>
<keyword evidence="5 9" id="KW-0653">Protein transport</keyword>
<dbReference type="GO" id="GO:0043952">
    <property type="term" value="P:protein transport by the Sec complex"/>
    <property type="evidence" value="ECO:0007669"/>
    <property type="project" value="UniProtKB-UniRule"/>
</dbReference>
<dbReference type="AlphaFoldDB" id="A0A173TGP1"/>
<evidence type="ECO:0000256" key="9">
    <source>
        <dbReference type="HAMAP-Rule" id="MF_00422"/>
    </source>
</evidence>
<evidence type="ECO:0000256" key="2">
    <source>
        <dbReference type="ARBA" id="ARBA00022448"/>
    </source>
</evidence>
<keyword evidence="3 9" id="KW-1003">Cell membrane</keyword>
<dbReference type="PANTHER" id="PTHR33910">
    <property type="entry name" value="PROTEIN TRANSLOCASE SUBUNIT SECE"/>
    <property type="match status" value="1"/>
</dbReference>
<dbReference type="Proteomes" id="UP000487649">
    <property type="component" value="Unassembled WGS sequence"/>
</dbReference>
<proteinExistence type="inferred from homology"/>
<dbReference type="HAMAP" id="MF_00422">
    <property type="entry name" value="SecE"/>
    <property type="match status" value="1"/>
</dbReference>
<organism evidence="10 11">
    <name type="scientific">Turicibacter sanguinis</name>
    <dbReference type="NCBI Taxonomy" id="154288"/>
    <lineage>
        <taxon>Bacteria</taxon>
        <taxon>Bacillati</taxon>
        <taxon>Bacillota</taxon>
        <taxon>Erysipelotrichia</taxon>
        <taxon>Erysipelotrichales</taxon>
        <taxon>Turicibacteraceae</taxon>
        <taxon>Turicibacter</taxon>
    </lineage>
</organism>
<dbReference type="EMBL" id="WMQE01000003">
    <property type="protein sequence ID" value="MTK20155.1"/>
    <property type="molecule type" value="Genomic_DNA"/>
</dbReference>
<keyword evidence="8 9" id="KW-0472">Membrane</keyword>
<dbReference type="GO" id="GO:0005886">
    <property type="term" value="C:plasma membrane"/>
    <property type="evidence" value="ECO:0007669"/>
    <property type="project" value="UniProtKB-SubCell"/>
</dbReference>
<keyword evidence="4 9" id="KW-0812">Transmembrane</keyword>
<keyword evidence="2 9" id="KW-0813">Transport</keyword>
<accession>A0A173TGP1</accession>
<evidence type="ECO:0000256" key="7">
    <source>
        <dbReference type="ARBA" id="ARBA00023010"/>
    </source>
</evidence>
<comment type="subcellular location">
    <subcellularLocation>
        <location evidence="9">Cell membrane</location>
        <topology evidence="9">Single-pass membrane protein</topology>
    </subcellularLocation>
    <subcellularLocation>
        <location evidence="1">Membrane</location>
    </subcellularLocation>
</comment>
<dbReference type="GO" id="GO:0009306">
    <property type="term" value="P:protein secretion"/>
    <property type="evidence" value="ECO:0007669"/>
    <property type="project" value="UniProtKB-UniRule"/>
</dbReference>
<comment type="similarity">
    <text evidence="9">Belongs to the SecE/SEC61-gamma family.</text>
</comment>
<comment type="subunit">
    <text evidence="9">Component of the Sec protein translocase complex. Heterotrimer consisting of SecY, SecE and SecG subunits. The heterotrimers can form oligomers, although 1 heterotrimer is thought to be able to translocate proteins. Interacts with the ribosome. Interacts with SecDF, and other proteins may be involved. Interacts with SecA.</text>
</comment>
<evidence type="ECO:0000256" key="1">
    <source>
        <dbReference type="ARBA" id="ARBA00004370"/>
    </source>
</evidence>
<dbReference type="GeneID" id="60058330"/>
<evidence type="ECO:0000256" key="5">
    <source>
        <dbReference type="ARBA" id="ARBA00022927"/>
    </source>
</evidence>
<dbReference type="NCBIfam" id="TIGR00964">
    <property type="entry name" value="secE_bact"/>
    <property type="match status" value="1"/>
</dbReference>
<evidence type="ECO:0000256" key="3">
    <source>
        <dbReference type="ARBA" id="ARBA00022475"/>
    </source>
</evidence>
<dbReference type="PANTHER" id="PTHR33910:SF1">
    <property type="entry name" value="PROTEIN TRANSLOCASE SUBUNIT SECE"/>
    <property type="match status" value="1"/>
</dbReference>
<protein>
    <recommendedName>
        <fullName evidence="9">Protein translocase subunit SecE</fullName>
    </recommendedName>
</protein>
<evidence type="ECO:0000256" key="4">
    <source>
        <dbReference type="ARBA" id="ARBA00022692"/>
    </source>
</evidence>
<dbReference type="GO" id="GO:0006605">
    <property type="term" value="P:protein targeting"/>
    <property type="evidence" value="ECO:0007669"/>
    <property type="project" value="UniProtKB-UniRule"/>
</dbReference>
<dbReference type="OrthoDB" id="9813233at2"/>
<keyword evidence="7 9" id="KW-0811">Translocation</keyword>
<reference evidence="10 11" key="1">
    <citation type="journal article" date="2019" name="Nat. Med.">
        <title>A library of human gut bacterial isolates paired with longitudinal multiomics data enables mechanistic microbiome research.</title>
        <authorList>
            <person name="Poyet M."/>
            <person name="Groussin M."/>
            <person name="Gibbons S.M."/>
            <person name="Avila-Pacheco J."/>
            <person name="Jiang X."/>
            <person name="Kearney S.M."/>
            <person name="Perrotta A.R."/>
            <person name="Berdy B."/>
            <person name="Zhao S."/>
            <person name="Lieberman T.D."/>
            <person name="Swanson P.K."/>
            <person name="Smith M."/>
            <person name="Roesemann S."/>
            <person name="Alexander J.E."/>
            <person name="Rich S.A."/>
            <person name="Livny J."/>
            <person name="Vlamakis H."/>
            <person name="Clish C."/>
            <person name="Bullock K."/>
            <person name="Deik A."/>
            <person name="Scott J."/>
            <person name="Pierce K.A."/>
            <person name="Xavier R.J."/>
            <person name="Alm E.J."/>
        </authorList>
    </citation>
    <scope>NUCLEOTIDE SEQUENCE [LARGE SCALE GENOMIC DNA]</scope>
    <source>
        <strain evidence="10 11">BIOML-A198</strain>
    </source>
</reference>
<dbReference type="GO" id="GO:0065002">
    <property type="term" value="P:intracellular protein transmembrane transport"/>
    <property type="evidence" value="ECO:0007669"/>
    <property type="project" value="UniProtKB-UniRule"/>
</dbReference>
<feature type="transmembrane region" description="Helical" evidence="9">
    <location>
        <begin position="29"/>
        <end position="51"/>
    </location>
</feature>
<dbReference type="InterPro" id="IPR001901">
    <property type="entry name" value="Translocase_SecE/Sec61-g"/>
</dbReference>
<comment type="function">
    <text evidence="9">Essential subunit of the Sec protein translocation channel SecYEG. Clamps together the 2 halves of SecY. May contact the channel plug during translocation.</text>
</comment>
<gene>
    <name evidence="9 10" type="primary">secE</name>
    <name evidence="10" type="ORF">GMA92_01725</name>
</gene>
<dbReference type="GO" id="GO:0008320">
    <property type="term" value="F:protein transmembrane transporter activity"/>
    <property type="evidence" value="ECO:0007669"/>
    <property type="project" value="UniProtKB-UniRule"/>
</dbReference>
<dbReference type="InterPro" id="IPR038379">
    <property type="entry name" value="SecE_sf"/>
</dbReference>
<dbReference type="InterPro" id="IPR005807">
    <property type="entry name" value="SecE_bac"/>
</dbReference>
<sequence length="59" mass="6761">MNQVKGFFKGVSAELKKITWPTEKEMKSYTFQVLVFVALLTVFFFVVDLVISQVMNLLG</sequence>
<evidence type="ECO:0000313" key="10">
    <source>
        <dbReference type="EMBL" id="MTK20155.1"/>
    </source>
</evidence>
<dbReference type="Gene3D" id="1.20.5.1030">
    <property type="entry name" value="Preprotein translocase secy subunit"/>
    <property type="match status" value="1"/>
</dbReference>
<evidence type="ECO:0000256" key="6">
    <source>
        <dbReference type="ARBA" id="ARBA00022989"/>
    </source>
</evidence>
<dbReference type="RefSeq" id="WP_006784416.1">
    <property type="nucleotide sequence ID" value="NZ_CABJBH010000002.1"/>
</dbReference>